<reference evidence="1" key="1">
    <citation type="journal article" date="2015" name="Nature">
        <title>Complex archaea that bridge the gap between prokaryotes and eukaryotes.</title>
        <authorList>
            <person name="Spang A."/>
            <person name="Saw J.H."/>
            <person name="Jorgensen S.L."/>
            <person name="Zaremba-Niedzwiedzka K."/>
            <person name="Martijn J."/>
            <person name="Lind A.E."/>
            <person name="van Eijk R."/>
            <person name="Schleper C."/>
            <person name="Guy L."/>
            <person name="Ettema T.J."/>
        </authorList>
    </citation>
    <scope>NUCLEOTIDE SEQUENCE</scope>
</reference>
<organism evidence="1">
    <name type="scientific">marine sediment metagenome</name>
    <dbReference type="NCBI Taxonomy" id="412755"/>
    <lineage>
        <taxon>unclassified sequences</taxon>
        <taxon>metagenomes</taxon>
        <taxon>ecological metagenomes</taxon>
    </lineage>
</organism>
<comment type="caution">
    <text evidence="1">The sequence shown here is derived from an EMBL/GenBank/DDBJ whole genome shotgun (WGS) entry which is preliminary data.</text>
</comment>
<accession>A0A0F9UUC8</accession>
<dbReference type="AlphaFoldDB" id="A0A0F9UUC8"/>
<name>A0A0F9UUC8_9ZZZZ</name>
<evidence type="ECO:0008006" key="2">
    <source>
        <dbReference type="Google" id="ProtNLM"/>
    </source>
</evidence>
<protein>
    <recommendedName>
        <fullName evidence="2">AP2 domain-containing protein</fullName>
    </recommendedName>
</protein>
<sequence length="224" mass="26029">MGNKSSEKCNLSKLTDLTNKKFERLVVIRHSSVRKGGHICWLCRCICGKEVTVTSSNLKNNTTRSCGCLRIEKTKQRSTKHGHGGRGKQSTTYVSWSNMIRRCGDRSCLAYHNYGGRGIRVCKRWRNFLNFLKDMGESPSQRQIDRINNNKGYYKENCRWVTARINSRNRRNNHLITHKGKTQCIVDWASECDIKRSTLWARLHLYGWSVEKALTTSVKKRKTR</sequence>
<gene>
    <name evidence="1" type="ORF">LCGC14_0219670</name>
</gene>
<dbReference type="EMBL" id="LAZR01000105">
    <property type="protein sequence ID" value="KKN91102.1"/>
    <property type="molecule type" value="Genomic_DNA"/>
</dbReference>
<proteinExistence type="predicted"/>
<evidence type="ECO:0000313" key="1">
    <source>
        <dbReference type="EMBL" id="KKN91102.1"/>
    </source>
</evidence>